<dbReference type="InterPro" id="IPR014017">
    <property type="entry name" value="DNA_helicase_UvrD-like_C"/>
</dbReference>
<keyword evidence="6" id="KW-0238">DNA-binding</keyword>
<dbReference type="Proteomes" id="UP000050996">
    <property type="component" value="Unassembled WGS sequence"/>
</dbReference>
<keyword evidence="5 11" id="KW-0067">ATP-binding</keyword>
<comment type="catalytic activity">
    <reaction evidence="8">
        <text>Couples ATP hydrolysis with the unwinding of duplex DNA by translocating in the 3'-5' direction.</text>
        <dbReference type="EC" id="5.6.2.4"/>
    </reaction>
</comment>
<dbReference type="EC" id="5.6.2.4" evidence="9"/>
<comment type="similarity">
    <text evidence="1">Belongs to the helicase family. UvrD subfamily.</text>
</comment>
<protein>
    <recommendedName>
        <fullName evidence="9">DNA 3'-5' helicase</fullName>
        <ecNumber evidence="9">5.6.2.4</ecNumber>
    </recommendedName>
</protein>
<dbReference type="PROSITE" id="PS51217">
    <property type="entry name" value="UVRD_HELICASE_CTER"/>
    <property type="match status" value="1"/>
</dbReference>
<keyword evidence="4 11" id="KW-0347">Helicase</keyword>
<organism evidence="14 15">
    <name type="scientific">Cytobacillus solani</name>
    <dbReference type="NCBI Taxonomy" id="1637975"/>
    <lineage>
        <taxon>Bacteria</taxon>
        <taxon>Bacillati</taxon>
        <taxon>Bacillota</taxon>
        <taxon>Bacilli</taxon>
        <taxon>Bacillales</taxon>
        <taxon>Bacillaceae</taxon>
        <taxon>Cytobacillus</taxon>
    </lineage>
</organism>
<dbReference type="GO" id="GO:0043138">
    <property type="term" value="F:3'-5' DNA helicase activity"/>
    <property type="evidence" value="ECO:0007669"/>
    <property type="project" value="UniProtKB-EC"/>
</dbReference>
<dbReference type="CDD" id="cd17932">
    <property type="entry name" value="DEXQc_UvrD"/>
    <property type="match status" value="1"/>
</dbReference>
<dbReference type="GO" id="GO:0005524">
    <property type="term" value="F:ATP binding"/>
    <property type="evidence" value="ECO:0007669"/>
    <property type="project" value="UniProtKB-UniRule"/>
</dbReference>
<feature type="binding site" evidence="11">
    <location>
        <begin position="160"/>
        <end position="167"/>
    </location>
    <ligand>
        <name>ATP</name>
        <dbReference type="ChEBI" id="CHEBI:30616"/>
    </ligand>
</feature>
<evidence type="ECO:0000256" key="10">
    <source>
        <dbReference type="ARBA" id="ARBA00048988"/>
    </source>
</evidence>
<dbReference type="CDD" id="cd18807">
    <property type="entry name" value="SF1_C_UvrD"/>
    <property type="match status" value="1"/>
</dbReference>
<feature type="domain" description="UvrD-like helicase ATP-binding" evidence="12">
    <location>
        <begin position="139"/>
        <end position="418"/>
    </location>
</feature>
<dbReference type="InterPro" id="IPR000212">
    <property type="entry name" value="DNA_helicase_UvrD/REP"/>
</dbReference>
<dbReference type="RefSeq" id="WP_056683573.1">
    <property type="nucleotide sequence ID" value="NZ_LJIX01000006.1"/>
</dbReference>
<dbReference type="GO" id="GO:0005829">
    <property type="term" value="C:cytosol"/>
    <property type="evidence" value="ECO:0007669"/>
    <property type="project" value="TreeGrafter"/>
</dbReference>
<comment type="catalytic activity">
    <reaction evidence="10">
        <text>ATP + H2O = ADP + phosphate + H(+)</text>
        <dbReference type="Rhea" id="RHEA:13065"/>
        <dbReference type="ChEBI" id="CHEBI:15377"/>
        <dbReference type="ChEBI" id="CHEBI:15378"/>
        <dbReference type="ChEBI" id="CHEBI:30616"/>
        <dbReference type="ChEBI" id="CHEBI:43474"/>
        <dbReference type="ChEBI" id="CHEBI:456216"/>
        <dbReference type="EC" id="5.6.2.4"/>
    </reaction>
</comment>
<dbReference type="InterPro" id="IPR014016">
    <property type="entry name" value="UvrD-like_ATP-bd"/>
</dbReference>
<name>A0A0Q3VGX8_9BACI</name>
<dbReference type="PANTHER" id="PTHR11070">
    <property type="entry name" value="UVRD / RECB / PCRA DNA HELICASE FAMILY MEMBER"/>
    <property type="match status" value="1"/>
</dbReference>
<dbReference type="Pfam" id="PF13361">
    <property type="entry name" value="UvrD_C"/>
    <property type="match status" value="1"/>
</dbReference>
<dbReference type="InterPro" id="IPR027417">
    <property type="entry name" value="P-loop_NTPase"/>
</dbReference>
<evidence type="ECO:0000256" key="2">
    <source>
        <dbReference type="ARBA" id="ARBA00022741"/>
    </source>
</evidence>
<dbReference type="EMBL" id="LJIX01000006">
    <property type="protein sequence ID" value="KQL18707.1"/>
    <property type="molecule type" value="Genomic_DNA"/>
</dbReference>
<keyword evidence="2 11" id="KW-0547">Nucleotide-binding</keyword>
<evidence type="ECO:0000313" key="15">
    <source>
        <dbReference type="Proteomes" id="UP000050996"/>
    </source>
</evidence>
<evidence type="ECO:0000259" key="12">
    <source>
        <dbReference type="PROSITE" id="PS51198"/>
    </source>
</evidence>
<evidence type="ECO:0000256" key="9">
    <source>
        <dbReference type="ARBA" id="ARBA00034808"/>
    </source>
</evidence>
<proteinExistence type="inferred from homology"/>
<dbReference type="AlphaFoldDB" id="A0A0Q3VGX8"/>
<gene>
    <name evidence="14" type="ORF">AN957_09050</name>
</gene>
<evidence type="ECO:0000256" key="5">
    <source>
        <dbReference type="ARBA" id="ARBA00022840"/>
    </source>
</evidence>
<dbReference type="GO" id="GO:0016887">
    <property type="term" value="F:ATP hydrolysis activity"/>
    <property type="evidence" value="ECO:0007669"/>
    <property type="project" value="RHEA"/>
</dbReference>
<keyword evidence="3 11" id="KW-0378">Hydrolase</keyword>
<dbReference type="PROSITE" id="PS51198">
    <property type="entry name" value="UVRD_HELICASE_ATP_BIND"/>
    <property type="match status" value="1"/>
</dbReference>
<dbReference type="InterPro" id="IPR013986">
    <property type="entry name" value="DExx_box_DNA_helicase_dom_sf"/>
</dbReference>
<evidence type="ECO:0000313" key="14">
    <source>
        <dbReference type="EMBL" id="KQL18707.1"/>
    </source>
</evidence>
<evidence type="ECO:0000256" key="6">
    <source>
        <dbReference type="ARBA" id="ARBA00023125"/>
    </source>
</evidence>
<feature type="domain" description="UvrD-like helicase C-terminal" evidence="13">
    <location>
        <begin position="419"/>
        <end position="686"/>
    </location>
</feature>
<evidence type="ECO:0000256" key="3">
    <source>
        <dbReference type="ARBA" id="ARBA00022801"/>
    </source>
</evidence>
<dbReference type="Gene3D" id="1.10.486.10">
    <property type="entry name" value="PCRA, domain 4"/>
    <property type="match status" value="1"/>
</dbReference>
<evidence type="ECO:0000259" key="13">
    <source>
        <dbReference type="PROSITE" id="PS51217"/>
    </source>
</evidence>
<dbReference type="Gene3D" id="1.10.10.160">
    <property type="match status" value="1"/>
</dbReference>
<dbReference type="PATRIC" id="fig|1637975.4.peg.1569"/>
<dbReference type="PANTHER" id="PTHR11070:SF2">
    <property type="entry name" value="ATP-DEPENDENT DNA HELICASE SRS2"/>
    <property type="match status" value="1"/>
</dbReference>
<evidence type="ECO:0000256" key="8">
    <source>
        <dbReference type="ARBA" id="ARBA00034617"/>
    </source>
</evidence>
<dbReference type="Pfam" id="PF00580">
    <property type="entry name" value="UvrD-helicase"/>
    <property type="match status" value="1"/>
</dbReference>
<dbReference type="GO" id="GO:0003677">
    <property type="term" value="F:DNA binding"/>
    <property type="evidence" value="ECO:0007669"/>
    <property type="project" value="UniProtKB-KW"/>
</dbReference>
<evidence type="ECO:0000256" key="11">
    <source>
        <dbReference type="PROSITE-ProRule" id="PRU00560"/>
    </source>
</evidence>
<evidence type="ECO:0000256" key="7">
    <source>
        <dbReference type="ARBA" id="ARBA00023235"/>
    </source>
</evidence>
<dbReference type="GO" id="GO:0033202">
    <property type="term" value="C:DNA helicase complex"/>
    <property type="evidence" value="ECO:0007669"/>
    <property type="project" value="TreeGrafter"/>
</dbReference>
<dbReference type="Gene3D" id="3.40.50.300">
    <property type="entry name" value="P-loop containing nucleotide triphosphate hydrolases"/>
    <property type="match status" value="2"/>
</dbReference>
<reference evidence="14 15" key="1">
    <citation type="submission" date="2015-09" db="EMBL/GenBank/DDBJ databases">
        <title>Genome sequencing project for genomic taxonomy and phylogenomics of Bacillus-like bacteria.</title>
        <authorList>
            <person name="Liu B."/>
            <person name="Wang J."/>
            <person name="Zhu Y."/>
            <person name="Liu G."/>
            <person name="Chen Q."/>
            <person name="Chen Z."/>
            <person name="Lan J."/>
            <person name="Che J."/>
            <person name="Ge C."/>
            <person name="Shi H."/>
            <person name="Pan Z."/>
            <person name="Liu X."/>
        </authorList>
    </citation>
    <scope>NUCLEOTIDE SEQUENCE [LARGE SCALE GENOMIC DNA]</scope>
    <source>
        <strain evidence="14 15">FJAT-18043</strain>
    </source>
</reference>
<evidence type="ECO:0000256" key="4">
    <source>
        <dbReference type="ARBA" id="ARBA00022806"/>
    </source>
</evidence>
<dbReference type="SUPFAM" id="SSF52540">
    <property type="entry name" value="P-loop containing nucleoside triphosphate hydrolases"/>
    <property type="match status" value="1"/>
</dbReference>
<dbReference type="STRING" id="1637975.AN957_09050"/>
<sequence length="768" mass="88720">MKTAMLHNKIININRVSREMFQSLYDNGKKGHLQCPVCKEKVRFYIGINQEPHFYHIPELNHTCKDPDDSPSIPQEKVEYEERNGFRLPVSRTITAVQESDSKIKQAQMVKNIPPFIPETMSKYNCSFHYLRTLAQSGVILDSEQADAVCRTEGPLLVLAGAGSGKTRVLTTRTAFMIQEKEIDPKSIMLVTFTAKAAAEMKERLSRYPNMERLQIRQIVSGTFHSLFYRILSFHAPEKWSSDKLLSKGWQREQMIKHAGRELHLDEKEFAYDLALQQIGFWKNTLISPEQVRPTSSWEESVVNLYKKYEQAKEKEGLFDFDDMLTGCYDLFLHNPAILENYQNRFQYFLIDEFQDINKVQYELIKMLSAKSKNVCAVGDDDQSIYAFRGSDPKYLLDFEKDFPGAEVIALKQNYRSTHEIVSTANQVILQNKKRRAKKMKAQYTGEKFPCLFFPFDEEEEATSIVTDIQEKIEEGFEPKDFAILFRTNTGSRAVFERLANSSLPFRIDQDAESFYDRFIVRSMLSFLKLSLNEDEKGAMQNILPALFMKQTVIKDMMAESILNDCTLLECLKHVKTGFAFQERKFKKVVPVIRSIAHLSPIMAIEKIEKELGFQDFIKKRGNEGNKIEKGSDDLKDLKVAAKSFTSILDFLEHTEHMRAMNKEIKQQSKKNQNAITLSTVHRAKGLEYKVVYIIGAVDGSLPHDHALEAYRNGDFAPIEEERRLMYVAITRAMNHLYISVPEKNRGRKAYPSRFLSPLIREKANQNQ</sequence>
<dbReference type="GO" id="GO:0000725">
    <property type="term" value="P:recombinational repair"/>
    <property type="evidence" value="ECO:0007669"/>
    <property type="project" value="TreeGrafter"/>
</dbReference>
<evidence type="ECO:0000256" key="1">
    <source>
        <dbReference type="ARBA" id="ARBA00009922"/>
    </source>
</evidence>
<comment type="caution">
    <text evidence="14">The sequence shown here is derived from an EMBL/GenBank/DDBJ whole genome shotgun (WGS) entry which is preliminary data.</text>
</comment>
<keyword evidence="7" id="KW-0413">Isomerase</keyword>
<accession>A0A0Q3VGX8</accession>
<keyword evidence="15" id="KW-1185">Reference proteome</keyword>